<dbReference type="EMBL" id="JAULBC010000011">
    <property type="protein sequence ID" value="MEX6690948.1"/>
    <property type="molecule type" value="Genomic_DNA"/>
</dbReference>
<dbReference type="Gene3D" id="3.30.379.10">
    <property type="entry name" value="Chitobiase/beta-hexosaminidase domain 2-like"/>
    <property type="match status" value="1"/>
</dbReference>
<accession>A0ABV3ZPZ4</accession>
<feature type="signal peptide" evidence="2">
    <location>
        <begin position="1"/>
        <end position="22"/>
    </location>
</feature>
<protein>
    <recommendedName>
        <fullName evidence="5">Alpha glucuronidase N-terminal domain-containing protein</fullName>
    </recommendedName>
</protein>
<keyword evidence="4" id="KW-1185">Reference proteome</keyword>
<evidence type="ECO:0008006" key="5">
    <source>
        <dbReference type="Google" id="ProtNLM"/>
    </source>
</evidence>
<evidence type="ECO:0000313" key="3">
    <source>
        <dbReference type="EMBL" id="MEX6690948.1"/>
    </source>
</evidence>
<gene>
    <name evidence="3" type="ORF">QTN47_25795</name>
</gene>
<reference evidence="3 4" key="1">
    <citation type="submission" date="2023-07" db="EMBL/GenBank/DDBJ databases">
        <authorList>
            <person name="Lian W.-H."/>
        </authorList>
    </citation>
    <scope>NUCLEOTIDE SEQUENCE [LARGE SCALE GENOMIC DNA]</scope>
    <source>
        <strain evidence="3 4">SYSU DXS3180</strain>
    </source>
</reference>
<evidence type="ECO:0000256" key="2">
    <source>
        <dbReference type="SAM" id="SignalP"/>
    </source>
</evidence>
<comment type="caution">
    <text evidence="3">The sequence shown here is derived from an EMBL/GenBank/DDBJ whole genome shotgun (WGS) entry which is preliminary data.</text>
</comment>
<sequence>MKKTITLAFLLFLLSSLHIAYAQKADLSKAQIICPEKNDPVVLKAVTVLREEINKRTQIQLPVLQAWPKKPAATNIIIGLENNLQSIPAKYLSELATLDAPGKDGFRLLAFDGSNTILVAGHDSRGVLFGIGKLLKSMEMEPNKLLVSAGLRMSSTPKYPIRGHQLGYRPKTNAYDAWTVAQYDSYIRDLAIFGANSIEILPPRTDDDSTSVHMKLPAIKMIAEQSRICKEYGLDVWMWYPNMGSNYTAPDSIKKELDEREQVFKVLPKLDALFVPGGDPGDLDPDTLFSWLEKEAVVLKKYHPNAKIWVSPQVFKPSAEWYGKFYKHVNDGYDWLGGIVYGPWIRTPLPEVKKLIKPNIPIRLYPDITHSLSCQYPVPDWDIAYAMTLGRECINPRPEDEKYIHNFYANLAQGSISYSEGTNDDVNKFVWTSQDWDPSVAVIDNLRDYARYFIGPQYTEGVAQGLLALERNLRGPLLANDQVQRTLQQWQEMERNAPVWVMSNPRFQSGLIRAYFDAYTQRRLIYEISLEREARNTLENAKTLGVKQTISEARKTLSLAHEKPVSQELKARCYALADSLFRSFGSQLTVEKHHAMPGRGNFIDNIDIPINDALWIFSQLSKIEKLSTEDEQLKAIHDMLHRTDPGPGGFYDDFGSPSAWKHIKPQKTWAEDPGSLESPRVSFGVGLVGKDWVHEIVAKGFEGEATPLAWMNQINTLYDTPLVIGYDNLDKDAEYTLRIAYTGRFRSSVKLEADGVLIHNYTRMGTRPMYEFQLPKEVTKDGKVTFSWVSGKEDSGEGERGSQVAEIWLIKK</sequence>
<evidence type="ECO:0000313" key="4">
    <source>
        <dbReference type="Proteomes" id="UP001560573"/>
    </source>
</evidence>
<dbReference type="Proteomes" id="UP001560573">
    <property type="component" value="Unassembled WGS sequence"/>
</dbReference>
<proteinExistence type="predicted"/>
<dbReference type="InterPro" id="IPR029018">
    <property type="entry name" value="Hex-like_dom2"/>
</dbReference>
<organism evidence="3 4">
    <name type="scientific">Danxiaibacter flavus</name>
    <dbReference type="NCBI Taxonomy" id="3049108"/>
    <lineage>
        <taxon>Bacteria</taxon>
        <taxon>Pseudomonadati</taxon>
        <taxon>Bacteroidota</taxon>
        <taxon>Chitinophagia</taxon>
        <taxon>Chitinophagales</taxon>
        <taxon>Chitinophagaceae</taxon>
        <taxon>Danxiaibacter</taxon>
    </lineage>
</organism>
<feature type="chain" id="PRO_5045060606" description="Alpha glucuronidase N-terminal domain-containing protein" evidence="2">
    <location>
        <begin position="23"/>
        <end position="812"/>
    </location>
</feature>
<keyword evidence="2" id="KW-0732">Signal</keyword>
<dbReference type="SUPFAM" id="SSF55545">
    <property type="entry name" value="beta-N-acetylhexosaminidase-like domain"/>
    <property type="match status" value="1"/>
</dbReference>
<keyword evidence="1" id="KW-0378">Hydrolase</keyword>
<dbReference type="RefSeq" id="WP_369332364.1">
    <property type="nucleotide sequence ID" value="NZ_JAULBC010000011.1"/>
</dbReference>
<evidence type="ECO:0000256" key="1">
    <source>
        <dbReference type="ARBA" id="ARBA00022801"/>
    </source>
</evidence>
<name>A0ABV3ZPZ4_9BACT</name>